<dbReference type="NCBIfam" id="TIGR00468">
    <property type="entry name" value="pheS"/>
    <property type="match status" value="1"/>
</dbReference>
<dbReference type="InterPro" id="IPR022911">
    <property type="entry name" value="Phe_tRNA_ligase_alpha1_bac"/>
</dbReference>
<keyword evidence="5 13" id="KW-0436">Ligase</keyword>
<feature type="binding site" evidence="13">
    <location>
        <position position="254"/>
    </location>
    <ligand>
        <name>Mg(2+)</name>
        <dbReference type="ChEBI" id="CHEBI:18420"/>
        <note>shared with beta subunit</note>
    </ligand>
</feature>
<dbReference type="FunFam" id="3.30.930.10:FF:000003">
    <property type="entry name" value="Phenylalanine--tRNA ligase alpha subunit"/>
    <property type="match status" value="1"/>
</dbReference>
<dbReference type="GO" id="GO:0000287">
    <property type="term" value="F:magnesium ion binding"/>
    <property type="evidence" value="ECO:0007669"/>
    <property type="project" value="UniProtKB-UniRule"/>
</dbReference>
<evidence type="ECO:0000256" key="5">
    <source>
        <dbReference type="ARBA" id="ARBA00022598"/>
    </source>
</evidence>
<dbReference type="InterPro" id="IPR004529">
    <property type="entry name" value="Phe-tRNA-synth_IIc_asu"/>
</dbReference>
<evidence type="ECO:0000256" key="11">
    <source>
        <dbReference type="ARBA" id="ARBA00023146"/>
    </source>
</evidence>
<dbReference type="PROSITE" id="PS50862">
    <property type="entry name" value="AA_TRNA_LIGASE_II"/>
    <property type="match status" value="1"/>
</dbReference>
<dbReference type="GO" id="GO:0006432">
    <property type="term" value="P:phenylalanyl-tRNA aminoacylation"/>
    <property type="evidence" value="ECO:0007669"/>
    <property type="project" value="UniProtKB-UniRule"/>
</dbReference>
<evidence type="ECO:0000256" key="8">
    <source>
        <dbReference type="ARBA" id="ARBA00022840"/>
    </source>
</evidence>
<dbReference type="GO" id="GO:0005737">
    <property type="term" value="C:cytoplasm"/>
    <property type="evidence" value="ECO:0007669"/>
    <property type="project" value="UniProtKB-SubCell"/>
</dbReference>
<feature type="domain" description="Aminoacyl-transfer RNA synthetases class-II family profile" evidence="14">
    <location>
        <begin position="106"/>
        <end position="317"/>
    </location>
</feature>
<dbReference type="STRING" id="1528.SAMN04488579_102239"/>
<dbReference type="InterPro" id="IPR006195">
    <property type="entry name" value="aa-tRNA-synth_II"/>
</dbReference>
<evidence type="ECO:0000256" key="1">
    <source>
        <dbReference type="ARBA" id="ARBA00004496"/>
    </source>
</evidence>
<dbReference type="InterPro" id="IPR045864">
    <property type="entry name" value="aa-tRNA-synth_II/BPL/LPL"/>
</dbReference>
<dbReference type="SUPFAM" id="SSF46589">
    <property type="entry name" value="tRNA-binding arm"/>
    <property type="match status" value="1"/>
</dbReference>
<dbReference type="GO" id="GO:0140096">
    <property type="term" value="F:catalytic activity, acting on a protein"/>
    <property type="evidence" value="ECO:0007669"/>
    <property type="project" value="UniProtKB-ARBA"/>
</dbReference>
<evidence type="ECO:0000256" key="10">
    <source>
        <dbReference type="ARBA" id="ARBA00022917"/>
    </source>
</evidence>
<comment type="catalytic activity">
    <reaction evidence="12 13">
        <text>tRNA(Phe) + L-phenylalanine + ATP = L-phenylalanyl-tRNA(Phe) + AMP + diphosphate + H(+)</text>
        <dbReference type="Rhea" id="RHEA:19413"/>
        <dbReference type="Rhea" id="RHEA-COMP:9668"/>
        <dbReference type="Rhea" id="RHEA-COMP:9699"/>
        <dbReference type="ChEBI" id="CHEBI:15378"/>
        <dbReference type="ChEBI" id="CHEBI:30616"/>
        <dbReference type="ChEBI" id="CHEBI:33019"/>
        <dbReference type="ChEBI" id="CHEBI:58095"/>
        <dbReference type="ChEBI" id="CHEBI:78442"/>
        <dbReference type="ChEBI" id="CHEBI:78531"/>
        <dbReference type="ChEBI" id="CHEBI:456215"/>
        <dbReference type="EC" id="6.1.1.20"/>
    </reaction>
</comment>
<dbReference type="EMBL" id="FNOU01000002">
    <property type="protein sequence ID" value="SDX46291.1"/>
    <property type="molecule type" value="Genomic_DNA"/>
</dbReference>
<sequence>MQDQLNQIKKDFQDYLVDVVDLKALDDARVKFLGKKGQLTAAMKGMGKLSKEMRPVIGKMANEVREEIEQGLASKKALLESALIEATIQQERIDVTLPGKQPEIGGYHPLNSIVKELEDIFLGMGFSIAEGPEIEWVKYNFDYLNMPQDHSSRDIQESFYVEDDIVLRTQTSPVQVRVMSDNAPPLRIISPGRVYRRDEIDATHSPIFHQMEGLVIDKGITMADLKGTLDLFAKRLFGNSVKTKLRPHQFYFTEPSAEMDVTCFKCGGTGCRVCSDTGWVELLGCGMVHPNVLRHCGIDPDVYSGFAFGMGLDRIALTKYGINDLRLLFENDVRFLSQFK</sequence>
<evidence type="ECO:0000256" key="7">
    <source>
        <dbReference type="ARBA" id="ARBA00022741"/>
    </source>
</evidence>
<reference evidence="16" key="1">
    <citation type="submission" date="2016-10" db="EMBL/GenBank/DDBJ databases">
        <authorList>
            <person name="Varghese N."/>
            <person name="Submissions S."/>
        </authorList>
    </citation>
    <scope>NUCLEOTIDE SEQUENCE [LARGE SCALE GENOMIC DNA]</scope>
    <source>
        <strain evidence="16">VPI 5359</strain>
    </source>
</reference>
<protein>
    <recommendedName>
        <fullName evidence="13">Phenylalanine--tRNA ligase alpha subunit</fullName>
        <ecNumber evidence="13">6.1.1.20</ecNumber>
    </recommendedName>
    <alternativeName>
        <fullName evidence="13">Phenylalanyl-tRNA synthetase alpha subunit</fullName>
        <shortName evidence="13">PheRS</shortName>
    </alternativeName>
</protein>
<keyword evidence="7 13" id="KW-0547">Nucleotide-binding</keyword>
<dbReference type="InterPro" id="IPR004188">
    <property type="entry name" value="Phe-tRNA_ligase_II_N"/>
</dbReference>
<keyword evidence="16" id="KW-1185">Reference proteome</keyword>
<comment type="subcellular location">
    <subcellularLocation>
        <location evidence="1 13">Cytoplasm</location>
    </subcellularLocation>
</comment>
<dbReference type="AlphaFoldDB" id="A0A1H3BWW5"/>
<evidence type="ECO:0000313" key="16">
    <source>
        <dbReference type="Proteomes" id="UP000199652"/>
    </source>
</evidence>
<dbReference type="InterPro" id="IPR002319">
    <property type="entry name" value="Phenylalanyl-tRNA_Synthase"/>
</dbReference>
<evidence type="ECO:0000256" key="13">
    <source>
        <dbReference type="HAMAP-Rule" id="MF_00281"/>
    </source>
</evidence>
<name>A0A1H3BWW5_EUBBA</name>
<dbReference type="Pfam" id="PF02912">
    <property type="entry name" value="Phe_tRNA-synt_N"/>
    <property type="match status" value="1"/>
</dbReference>
<dbReference type="Proteomes" id="UP000199652">
    <property type="component" value="Unassembled WGS sequence"/>
</dbReference>
<evidence type="ECO:0000256" key="2">
    <source>
        <dbReference type="ARBA" id="ARBA00010207"/>
    </source>
</evidence>
<dbReference type="SUPFAM" id="SSF55681">
    <property type="entry name" value="Class II aaRS and biotin synthetases"/>
    <property type="match status" value="1"/>
</dbReference>
<dbReference type="RefSeq" id="WP_090243053.1">
    <property type="nucleotide sequence ID" value="NZ_FNOU01000002.1"/>
</dbReference>
<gene>
    <name evidence="13" type="primary">pheS</name>
    <name evidence="15" type="ORF">SAMN04488579_102239</name>
</gene>
<evidence type="ECO:0000313" key="15">
    <source>
        <dbReference type="EMBL" id="SDX46291.1"/>
    </source>
</evidence>
<keyword evidence="4 13" id="KW-0963">Cytoplasm</keyword>
<evidence type="ECO:0000259" key="14">
    <source>
        <dbReference type="PROSITE" id="PS50862"/>
    </source>
</evidence>
<accession>A0A1H3BWW5</accession>
<evidence type="ECO:0000256" key="3">
    <source>
        <dbReference type="ARBA" id="ARBA00011209"/>
    </source>
</evidence>
<proteinExistence type="inferred from homology"/>
<dbReference type="OrthoDB" id="9800719at2"/>
<dbReference type="PANTHER" id="PTHR11538:SF41">
    <property type="entry name" value="PHENYLALANINE--TRNA LIGASE, MITOCHONDRIAL"/>
    <property type="match status" value="1"/>
</dbReference>
<keyword evidence="6 13" id="KW-0479">Metal-binding</keyword>
<dbReference type="GO" id="GO:0004826">
    <property type="term" value="F:phenylalanine-tRNA ligase activity"/>
    <property type="evidence" value="ECO:0007669"/>
    <property type="project" value="UniProtKB-UniRule"/>
</dbReference>
<comment type="subunit">
    <text evidence="3 13">Tetramer of two alpha and two beta subunits.</text>
</comment>
<keyword evidence="8 13" id="KW-0067">ATP-binding</keyword>
<keyword evidence="10 13" id="KW-0648">Protein biosynthesis</keyword>
<dbReference type="GO" id="GO:0016740">
    <property type="term" value="F:transferase activity"/>
    <property type="evidence" value="ECO:0007669"/>
    <property type="project" value="UniProtKB-ARBA"/>
</dbReference>
<dbReference type="CDD" id="cd00496">
    <property type="entry name" value="PheRS_alpha_core"/>
    <property type="match status" value="1"/>
</dbReference>
<evidence type="ECO:0000256" key="12">
    <source>
        <dbReference type="ARBA" id="ARBA00049255"/>
    </source>
</evidence>
<comment type="cofactor">
    <cofactor evidence="13">
        <name>Mg(2+)</name>
        <dbReference type="ChEBI" id="CHEBI:18420"/>
    </cofactor>
    <text evidence="13">Binds 2 magnesium ions per tetramer.</text>
</comment>
<dbReference type="GO" id="GO:0000049">
    <property type="term" value="F:tRNA binding"/>
    <property type="evidence" value="ECO:0007669"/>
    <property type="project" value="InterPro"/>
</dbReference>
<comment type="similarity">
    <text evidence="2 13">Belongs to the class-II aminoacyl-tRNA synthetase family. Phe-tRNA synthetase alpha subunit type 1 subfamily.</text>
</comment>
<evidence type="ECO:0000256" key="4">
    <source>
        <dbReference type="ARBA" id="ARBA00022490"/>
    </source>
</evidence>
<dbReference type="HAMAP" id="MF_00281">
    <property type="entry name" value="Phe_tRNA_synth_alpha1"/>
    <property type="match status" value="1"/>
</dbReference>
<dbReference type="PANTHER" id="PTHR11538">
    <property type="entry name" value="PHENYLALANYL-TRNA SYNTHETASE"/>
    <property type="match status" value="1"/>
</dbReference>
<dbReference type="Gene3D" id="3.30.930.10">
    <property type="entry name" value="Bira Bifunctional Protein, Domain 2"/>
    <property type="match status" value="1"/>
</dbReference>
<dbReference type="Pfam" id="PF01409">
    <property type="entry name" value="tRNA-synt_2d"/>
    <property type="match status" value="1"/>
</dbReference>
<dbReference type="EC" id="6.1.1.20" evidence="13"/>
<dbReference type="InterPro" id="IPR010978">
    <property type="entry name" value="tRNA-bd_arm"/>
</dbReference>
<keyword evidence="9 13" id="KW-0460">Magnesium</keyword>
<keyword evidence="11 13" id="KW-0030">Aminoacyl-tRNA synthetase</keyword>
<dbReference type="GO" id="GO:0005524">
    <property type="term" value="F:ATP binding"/>
    <property type="evidence" value="ECO:0007669"/>
    <property type="project" value="UniProtKB-UniRule"/>
</dbReference>
<evidence type="ECO:0000256" key="6">
    <source>
        <dbReference type="ARBA" id="ARBA00022723"/>
    </source>
</evidence>
<evidence type="ECO:0000256" key="9">
    <source>
        <dbReference type="ARBA" id="ARBA00022842"/>
    </source>
</evidence>
<organism evidence="15 16">
    <name type="scientific">Eubacterium barkeri</name>
    <name type="common">Clostridium barkeri</name>
    <dbReference type="NCBI Taxonomy" id="1528"/>
    <lineage>
        <taxon>Bacteria</taxon>
        <taxon>Bacillati</taxon>
        <taxon>Bacillota</taxon>
        <taxon>Clostridia</taxon>
        <taxon>Eubacteriales</taxon>
        <taxon>Eubacteriaceae</taxon>
        <taxon>Eubacterium</taxon>
    </lineage>
</organism>